<accession>A0A1C6GKT4</accession>
<gene>
    <name evidence="4 6" type="primary">fbp</name>
    <name evidence="6" type="ORF">SAMEA3545359_00431</name>
</gene>
<protein>
    <recommendedName>
        <fullName evidence="4">Fructose-1,6-bisphosphatase class 3</fullName>
        <shortName evidence="4">FBPase class 3</shortName>
        <ecNumber evidence="4">3.1.3.11</ecNumber>
    </recommendedName>
    <alternativeName>
        <fullName evidence="4">D-fructose-1,6-bisphosphate 1-phosphohydrolase class 3</fullName>
    </alternativeName>
</protein>
<dbReference type="CDD" id="cd00838">
    <property type="entry name" value="MPP_superfamily"/>
    <property type="match status" value="1"/>
</dbReference>
<keyword evidence="2 4" id="KW-0464">Manganese</keyword>
<name>A0A1C6GKT4_9FIRM</name>
<comment type="similarity">
    <text evidence="4">Belongs to the FBPase class 3 family.</text>
</comment>
<dbReference type="EMBL" id="FMHG01000001">
    <property type="protein sequence ID" value="SCJ45838.1"/>
    <property type="molecule type" value="Genomic_DNA"/>
</dbReference>
<dbReference type="Gene3D" id="3.60.21.10">
    <property type="match status" value="1"/>
</dbReference>
<dbReference type="GO" id="GO:0006094">
    <property type="term" value="P:gluconeogenesis"/>
    <property type="evidence" value="ECO:0007669"/>
    <property type="project" value="UniProtKB-UniRule"/>
</dbReference>
<keyword evidence="1 4" id="KW-0378">Hydrolase</keyword>
<evidence type="ECO:0000256" key="4">
    <source>
        <dbReference type="HAMAP-Rule" id="MF_01854"/>
    </source>
</evidence>
<feature type="region of interest" description="Disordered" evidence="5">
    <location>
        <begin position="643"/>
        <end position="668"/>
    </location>
</feature>
<evidence type="ECO:0000256" key="1">
    <source>
        <dbReference type="ARBA" id="ARBA00022801"/>
    </source>
</evidence>
<dbReference type="InterPro" id="IPR009164">
    <property type="entry name" value="FBPtase_class3"/>
</dbReference>
<evidence type="ECO:0000256" key="5">
    <source>
        <dbReference type="SAM" id="MobiDB-lite"/>
    </source>
</evidence>
<reference evidence="6" key="1">
    <citation type="submission" date="2015-09" db="EMBL/GenBank/DDBJ databases">
        <authorList>
            <consortium name="Pathogen Informatics"/>
        </authorList>
    </citation>
    <scope>NUCLEOTIDE SEQUENCE</scope>
    <source>
        <strain evidence="6">2789STDY5834896</strain>
    </source>
</reference>
<comment type="catalytic activity">
    <reaction evidence="4">
        <text>beta-D-fructose 1,6-bisphosphate + H2O = beta-D-fructose 6-phosphate + phosphate</text>
        <dbReference type="Rhea" id="RHEA:11064"/>
        <dbReference type="ChEBI" id="CHEBI:15377"/>
        <dbReference type="ChEBI" id="CHEBI:32966"/>
        <dbReference type="ChEBI" id="CHEBI:43474"/>
        <dbReference type="ChEBI" id="CHEBI:57634"/>
        <dbReference type="EC" id="3.1.3.11"/>
    </reaction>
</comment>
<proteinExistence type="inferred from homology"/>
<dbReference type="SUPFAM" id="SSF56300">
    <property type="entry name" value="Metallo-dependent phosphatases"/>
    <property type="match status" value="1"/>
</dbReference>
<evidence type="ECO:0000256" key="2">
    <source>
        <dbReference type="ARBA" id="ARBA00023211"/>
    </source>
</evidence>
<dbReference type="HAMAP" id="MF_01854">
    <property type="entry name" value="FBPase_class3"/>
    <property type="match status" value="1"/>
</dbReference>
<keyword evidence="3 4" id="KW-0119">Carbohydrate metabolism</keyword>
<evidence type="ECO:0000256" key="3">
    <source>
        <dbReference type="ARBA" id="ARBA00023277"/>
    </source>
</evidence>
<sequence>MPKRPYVFTSAQLRYLELLARSYPTIQSVCTQIIDLQAVQNLPKATEHFMSDLHGEYEAFYHILNNCSGVIREKVQLLFGDTLSKEQCSELCTLIYYPREKLKRVKREQPDMDGWYRQTFAQLIALCKLLSSKYTRQKVRQALPPEYSYIIDELLHAQPDEDDNQLYYHQKIVDTIISIDNAEPFVCAMAALIKQLAVDCLHIVGDIYDRGPRADSIMDMLMEHHNVDIEWGNHDILWMGAACGSEACIATAVRNSLAYGNLSTLENGYGISLRPLTLFAARTYQNAPSAERAAHRAITVMLLKLEGQVILRNPDFAMSDRLLLDKIDAQRQTVALSGRRYTLKDPDFPTVDPADPYALSPEEAQVLAELKAAFKESRQLHRHVQFLYARGAMYRCYNHNLLYHGCVLLDESGQLLTVQMGGRSLRGKAYMDYADSMARKAYFGHLHGSKKVFARDFMWYLWCGRYSPLFGREKMTTFERMYIADENTWEERKNPYYTFYNSEKTCKMILQEFGLRGSHSHIINGHVPVRAQRGESPIKGGGRLIVIDGGFCRAYQPTTGIAGYTLIYNSHGMRIMSHQPFADTERAIDENEDILSRSQVFETEVARLMVQDTDKGSRVSDQLYDLSLLLTAYRQGDLIPKLPASQAGRMPGGYEEDEPNTSAPGPVS</sequence>
<dbReference type="Pfam" id="PF06874">
    <property type="entry name" value="FBPase_2"/>
    <property type="match status" value="1"/>
</dbReference>
<dbReference type="GO" id="GO:0042132">
    <property type="term" value="F:fructose 1,6-bisphosphate 1-phosphatase activity"/>
    <property type="evidence" value="ECO:0007669"/>
    <property type="project" value="UniProtKB-UniRule"/>
</dbReference>
<dbReference type="UniPathway" id="UPA00138"/>
<comment type="pathway">
    <text evidence="4">Carbohydrate biosynthesis; gluconeogenesis.</text>
</comment>
<organism evidence="6">
    <name type="scientific">uncultured Anaerotruncus sp</name>
    <dbReference type="NCBI Taxonomy" id="905011"/>
    <lineage>
        <taxon>Bacteria</taxon>
        <taxon>Bacillati</taxon>
        <taxon>Bacillota</taxon>
        <taxon>Clostridia</taxon>
        <taxon>Eubacteriales</taxon>
        <taxon>Oscillospiraceae</taxon>
        <taxon>Anaerotruncus</taxon>
        <taxon>environmental samples</taxon>
    </lineage>
</organism>
<dbReference type="InterPro" id="IPR029052">
    <property type="entry name" value="Metallo-depent_PP-like"/>
</dbReference>
<comment type="cofactor">
    <cofactor evidence="4">
        <name>Mn(2+)</name>
        <dbReference type="ChEBI" id="CHEBI:29035"/>
    </cofactor>
</comment>
<dbReference type="AlphaFoldDB" id="A0A1C6GKT4"/>
<evidence type="ECO:0000313" key="6">
    <source>
        <dbReference type="EMBL" id="SCJ45838.1"/>
    </source>
</evidence>
<dbReference type="EC" id="3.1.3.11" evidence="4"/>